<protein>
    <submittedName>
        <fullName evidence="1">Uncharacterized protein</fullName>
    </submittedName>
</protein>
<accession>A0A504YX33</accession>
<name>A0A504YX33_FASGI</name>
<dbReference type="EMBL" id="SUNJ01002462">
    <property type="protein sequence ID" value="TPP65963.1"/>
    <property type="molecule type" value="Genomic_DNA"/>
</dbReference>
<evidence type="ECO:0000313" key="2">
    <source>
        <dbReference type="Proteomes" id="UP000316759"/>
    </source>
</evidence>
<evidence type="ECO:0000313" key="1">
    <source>
        <dbReference type="EMBL" id="TPP65963.1"/>
    </source>
</evidence>
<comment type="caution">
    <text evidence="1">The sequence shown here is derived from an EMBL/GenBank/DDBJ whole genome shotgun (WGS) entry which is preliminary data.</text>
</comment>
<organism evidence="1 2">
    <name type="scientific">Fasciola gigantica</name>
    <name type="common">Giant liver fluke</name>
    <dbReference type="NCBI Taxonomy" id="46835"/>
    <lineage>
        <taxon>Eukaryota</taxon>
        <taxon>Metazoa</taxon>
        <taxon>Spiralia</taxon>
        <taxon>Lophotrochozoa</taxon>
        <taxon>Platyhelminthes</taxon>
        <taxon>Trematoda</taxon>
        <taxon>Digenea</taxon>
        <taxon>Plagiorchiida</taxon>
        <taxon>Echinostomata</taxon>
        <taxon>Echinostomatoidea</taxon>
        <taxon>Fasciolidae</taxon>
        <taxon>Fasciola</taxon>
    </lineage>
</organism>
<sequence>MDSSAMYTTDEIAIQLHVDGLTLYRGSSQQLWPILGRVLKPLSRVFMVGIYCWMTKPADVMKYLDDCVRELKPTHSRHLCLKYIQTFPCSSVWRYI</sequence>
<dbReference type="AlphaFoldDB" id="A0A504YX33"/>
<gene>
    <name evidence="1" type="ORF">FGIG_12621</name>
</gene>
<proteinExistence type="predicted"/>
<dbReference type="OrthoDB" id="10036512at2759"/>
<keyword evidence="2" id="KW-1185">Reference proteome</keyword>
<dbReference type="STRING" id="46835.A0A504YX33"/>
<dbReference type="Proteomes" id="UP000316759">
    <property type="component" value="Unassembled WGS sequence"/>
</dbReference>
<reference evidence="1 2" key="1">
    <citation type="submission" date="2019-04" db="EMBL/GenBank/DDBJ databases">
        <title>Annotation for the trematode Fasciola gigantica.</title>
        <authorList>
            <person name="Choi Y.-J."/>
        </authorList>
    </citation>
    <scope>NUCLEOTIDE SEQUENCE [LARGE SCALE GENOMIC DNA]</scope>
    <source>
        <strain evidence="1">Uganda_cow_1</strain>
    </source>
</reference>